<name>A0A645A740_9ZZZZ</name>
<gene>
    <name evidence="1" type="ORF">SDC9_95463</name>
</gene>
<dbReference type="EMBL" id="VSSQ01012229">
    <property type="protein sequence ID" value="MPM48736.1"/>
    <property type="molecule type" value="Genomic_DNA"/>
</dbReference>
<evidence type="ECO:0008006" key="2">
    <source>
        <dbReference type="Google" id="ProtNLM"/>
    </source>
</evidence>
<reference evidence="1" key="1">
    <citation type="submission" date="2019-08" db="EMBL/GenBank/DDBJ databases">
        <authorList>
            <person name="Kucharzyk K."/>
            <person name="Murdoch R.W."/>
            <person name="Higgins S."/>
            <person name="Loffler F."/>
        </authorList>
    </citation>
    <scope>NUCLEOTIDE SEQUENCE</scope>
</reference>
<sequence length="356" mass="39428">MASVTNFFLGANSGDGFQSLFDRLAGEHTYDLMILKGGPGVGKSMFLSSLGEAMEEAGEPVEYLRCSGDPDLLDGLTLPGMACAAVDGTMPHVLEPNYPAAVDRIVDLGRFYDLMAAKASRDEIVGLTQKQRDANARAYRCLKAARQVELEMVAANQNAFNFQRANRRLDGIIARELRRKGGEPGRTAYRFLGGITCQGTVWRFDCADALCPKIYELADRWELAGPLLERLRKNAVDRGWDVIACPSPEEPERLEHLLIPGLGLGFVTSRPGMEYGKKPFRRIRLDALTHTGEPGRERFLRRMAAALREEAVAALWDAKTAYDALEAVYSPYVDLDGIRALTAIETGRLLSWRARR</sequence>
<comment type="caution">
    <text evidence="1">The sequence shown here is derived from an EMBL/GenBank/DDBJ whole genome shotgun (WGS) entry which is preliminary data.</text>
</comment>
<dbReference type="AlphaFoldDB" id="A0A645A740"/>
<organism evidence="1">
    <name type="scientific">bioreactor metagenome</name>
    <dbReference type="NCBI Taxonomy" id="1076179"/>
    <lineage>
        <taxon>unclassified sequences</taxon>
        <taxon>metagenomes</taxon>
        <taxon>ecological metagenomes</taxon>
    </lineage>
</organism>
<protein>
    <recommendedName>
        <fullName evidence="2">ATPase</fullName>
    </recommendedName>
</protein>
<proteinExistence type="predicted"/>
<accession>A0A645A740</accession>
<evidence type="ECO:0000313" key="1">
    <source>
        <dbReference type="EMBL" id="MPM48736.1"/>
    </source>
</evidence>